<dbReference type="InterPro" id="IPR039910">
    <property type="entry name" value="D15-like"/>
</dbReference>
<reference evidence="7 8" key="1">
    <citation type="submission" date="2016-10" db="EMBL/GenBank/DDBJ databases">
        <authorList>
            <person name="de Groot N.N."/>
        </authorList>
    </citation>
    <scope>NUCLEOTIDE SEQUENCE [LARGE SCALE GENOMIC DNA]</scope>
    <source>
        <strain evidence="7 8">DSM 22489</strain>
    </source>
</reference>
<feature type="region of interest" description="Disordered" evidence="5">
    <location>
        <begin position="73"/>
        <end position="137"/>
    </location>
</feature>
<dbReference type="PANTHER" id="PTHR12815">
    <property type="entry name" value="SORTING AND ASSEMBLY MACHINERY SAMM50 PROTEIN FAMILY MEMBER"/>
    <property type="match status" value="1"/>
</dbReference>
<dbReference type="Gene3D" id="2.40.160.50">
    <property type="entry name" value="membrane protein fhac: a member of the omp85/tpsb transporter family"/>
    <property type="match status" value="1"/>
</dbReference>
<keyword evidence="4" id="KW-0472">Membrane</keyword>
<feature type="compositionally biased region" description="Low complexity" evidence="5">
    <location>
        <begin position="37"/>
        <end position="47"/>
    </location>
</feature>
<dbReference type="GO" id="GO:0019867">
    <property type="term" value="C:outer membrane"/>
    <property type="evidence" value="ECO:0007669"/>
    <property type="project" value="InterPro"/>
</dbReference>
<keyword evidence="2" id="KW-1134">Transmembrane beta strand</keyword>
<dbReference type="Gene3D" id="3.10.20.310">
    <property type="entry name" value="membrane protein fhac"/>
    <property type="match status" value="5"/>
</dbReference>
<dbReference type="InterPro" id="IPR000184">
    <property type="entry name" value="Bac_surfAg_D15"/>
</dbReference>
<dbReference type="Proteomes" id="UP000236728">
    <property type="component" value="Unassembled WGS sequence"/>
</dbReference>
<dbReference type="Pfam" id="PF07244">
    <property type="entry name" value="POTRA"/>
    <property type="match status" value="4"/>
</dbReference>
<dbReference type="InterPro" id="IPR010827">
    <property type="entry name" value="BamA/TamA_POTRA"/>
</dbReference>
<organism evidence="7 8">
    <name type="scientific">Bryocella elongata</name>
    <dbReference type="NCBI Taxonomy" id="863522"/>
    <lineage>
        <taxon>Bacteria</taxon>
        <taxon>Pseudomonadati</taxon>
        <taxon>Acidobacteriota</taxon>
        <taxon>Terriglobia</taxon>
        <taxon>Terriglobales</taxon>
        <taxon>Acidobacteriaceae</taxon>
        <taxon>Bryocella</taxon>
    </lineage>
</organism>
<dbReference type="PANTHER" id="PTHR12815:SF18">
    <property type="entry name" value="SORTING AND ASSEMBLY MACHINERY COMPONENT 50 HOMOLOG"/>
    <property type="match status" value="1"/>
</dbReference>
<evidence type="ECO:0000259" key="6">
    <source>
        <dbReference type="PROSITE" id="PS51779"/>
    </source>
</evidence>
<keyword evidence="3" id="KW-0812">Transmembrane</keyword>
<evidence type="ECO:0000256" key="5">
    <source>
        <dbReference type="SAM" id="MobiDB-lite"/>
    </source>
</evidence>
<gene>
    <name evidence="7" type="ORF">SAMN05421819_1412</name>
</gene>
<protein>
    <submittedName>
        <fullName evidence="7">Beta-barrel assembly machine subunit BamA</fullName>
    </submittedName>
</protein>
<sequence length="1170" mass="125905">MTGPAGEDRQSMSGPRSSGPKTALAREGSSLGAGKRQPVQAQAPQAPSAVALLASAALAFYAVSSVAQTAAPATSPTTTTLSGQAASSPALSNGAAGAVQSPGASAKAAQAASPEALPGPNSQSPAAAAAAANAPPPAPVVSNPLPALASSVWSRQGMMVKDIRFDGVTFPAGDPLPAKLTQKADQPLDAEKVRADLRRLFASGRYRDLAVNAEPNGDGLTLIFTGTPRYYVGRVTIVGVPNERLSSLFEFSTKLEPGTPFTESEIPAAVEGITDALKQNGYYQSTVAPTTATDVGQQVNATFKVTLGPQARVGDVAVDGTDAGITQEEFRKKGELNCSLLTHAFQPHCRPKVTRDTTSNALAGVRGYYQKKDRLEGTISLEDSTYAAQRRQIDYKFQAHQGPLVKVDVEGVKLPRSRVKLLVPIYEEGAVDIDLLNEGAFNIRDYLQQKGYFDVQDSVQVTGRDTPTVTVRYDVKPGLQHRVTDVTVKGNKYFDAELIEESLRVKKGDAYQRSGRYSTQLVNADASTIESLYRANGFTHVKVTSSVEDIDKTASGQTMKKPEIKVHFNVVEGAQQKFGDVTLSGVDEARQAEVKKLLSAESGQPFSLVTLSQDRDAVLSYYVSHGFDHARIELDQALSDDDATRTDVTFNVHEGRMVAIESVLLSGVVHTKPRLVDKQLKVHAGDPLNQSALLDTQRNLYNLALFSEVNAAVQNPTGQAPTKNVLVQLTEAKRWDVTYGFGFEAQTGIPSVTNGNKQGNTAAQNGQAGVSPRVSLDVSRINLRGTTQSLTLHSTYGLLERVATLTYNVPQFLGKPTLTASISGGYSNVQNITTFQASTLQGDFRVAQKIKRADNVIYDFLYRRISVNEDSLEITPNLVPQLSEPVTVGGPGITFFHDTRDPSPLDAQHGQYFSAQEFISYSTFGAETDFSRTDFSHSSYYTFGKRRKYTFARNLRVGFENFYGGTSGVSNLSSIGAIANCSGSLLYSNATCNPIPLPERLYAGGANSHRGFGINDAGPRDLTTGYPVGGSAVVVNTFELRLPPPVLPLVGDSVSFVFFHDMGNVFRYPSDMLKSIKNFRQPDKQTCENVSVPAGTTDVSTLTGTCSFNYYSHAIGMGARYKTPVGPIRVDFSYNLNPPTYPVYDDYTGAAPYVGRASHFNFFFGIGQTF</sequence>
<comment type="subcellular location">
    <subcellularLocation>
        <location evidence="1">Membrane</location>
    </subcellularLocation>
</comment>
<proteinExistence type="predicted"/>
<dbReference type="AlphaFoldDB" id="A0A1H5W2V3"/>
<feature type="compositionally biased region" description="Low complexity" evidence="5">
    <location>
        <begin position="73"/>
        <end position="85"/>
    </location>
</feature>
<keyword evidence="8" id="KW-1185">Reference proteome</keyword>
<evidence type="ECO:0000256" key="2">
    <source>
        <dbReference type="ARBA" id="ARBA00022452"/>
    </source>
</evidence>
<dbReference type="PROSITE" id="PS51779">
    <property type="entry name" value="POTRA"/>
    <property type="match status" value="1"/>
</dbReference>
<name>A0A1H5W2V3_9BACT</name>
<evidence type="ECO:0000256" key="1">
    <source>
        <dbReference type="ARBA" id="ARBA00004370"/>
    </source>
</evidence>
<feature type="region of interest" description="Disordered" evidence="5">
    <location>
        <begin position="1"/>
        <end position="47"/>
    </location>
</feature>
<evidence type="ECO:0000256" key="3">
    <source>
        <dbReference type="ARBA" id="ARBA00022692"/>
    </source>
</evidence>
<dbReference type="InterPro" id="IPR034746">
    <property type="entry name" value="POTRA"/>
</dbReference>
<accession>A0A1H5W2V3</accession>
<feature type="domain" description="POTRA" evidence="6">
    <location>
        <begin position="481"/>
        <end position="573"/>
    </location>
</feature>
<feature type="compositionally biased region" description="Polar residues" evidence="5">
    <location>
        <begin position="11"/>
        <end position="20"/>
    </location>
</feature>
<evidence type="ECO:0000313" key="8">
    <source>
        <dbReference type="Proteomes" id="UP000236728"/>
    </source>
</evidence>
<dbReference type="EMBL" id="FNVA01000002">
    <property type="protein sequence ID" value="SEF93556.1"/>
    <property type="molecule type" value="Genomic_DNA"/>
</dbReference>
<dbReference type="Pfam" id="PF01103">
    <property type="entry name" value="Omp85"/>
    <property type="match status" value="1"/>
</dbReference>
<evidence type="ECO:0000256" key="4">
    <source>
        <dbReference type="ARBA" id="ARBA00023136"/>
    </source>
</evidence>
<feature type="compositionally biased region" description="Low complexity" evidence="5">
    <location>
        <begin position="101"/>
        <end position="133"/>
    </location>
</feature>
<evidence type="ECO:0000313" key="7">
    <source>
        <dbReference type="EMBL" id="SEF93556.1"/>
    </source>
</evidence>
<feature type="compositionally biased region" description="Basic and acidic residues" evidence="5">
    <location>
        <begin position="1"/>
        <end position="10"/>
    </location>
</feature>